<evidence type="ECO:0000313" key="3">
    <source>
        <dbReference type="Proteomes" id="UP001597138"/>
    </source>
</evidence>
<feature type="chain" id="PRO_5046676019" evidence="1">
    <location>
        <begin position="21"/>
        <end position="241"/>
    </location>
</feature>
<organism evidence="2 3">
    <name type="scientific">Flavobacterium artemisiae</name>
    <dbReference type="NCBI Taxonomy" id="2126556"/>
    <lineage>
        <taxon>Bacteria</taxon>
        <taxon>Pseudomonadati</taxon>
        <taxon>Bacteroidota</taxon>
        <taxon>Flavobacteriia</taxon>
        <taxon>Flavobacteriales</taxon>
        <taxon>Flavobacteriaceae</taxon>
        <taxon>Flavobacterium</taxon>
    </lineage>
</organism>
<comment type="caution">
    <text evidence="2">The sequence shown here is derived from an EMBL/GenBank/DDBJ whole genome shotgun (WGS) entry which is preliminary data.</text>
</comment>
<evidence type="ECO:0000313" key="2">
    <source>
        <dbReference type="EMBL" id="MFD1602271.1"/>
    </source>
</evidence>
<dbReference type="RefSeq" id="WP_379816481.1">
    <property type="nucleotide sequence ID" value="NZ_JBHUDZ010000007.1"/>
</dbReference>
<keyword evidence="1" id="KW-0732">Signal</keyword>
<proteinExistence type="predicted"/>
<evidence type="ECO:0000256" key="1">
    <source>
        <dbReference type="SAM" id="SignalP"/>
    </source>
</evidence>
<keyword evidence="3" id="KW-1185">Reference proteome</keyword>
<reference evidence="3" key="1">
    <citation type="journal article" date="2019" name="Int. J. Syst. Evol. Microbiol.">
        <title>The Global Catalogue of Microorganisms (GCM) 10K type strain sequencing project: providing services to taxonomists for standard genome sequencing and annotation.</title>
        <authorList>
            <consortium name="The Broad Institute Genomics Platform"/>
            <consortium name="The Broad Institute Genome Sequencing Center for Infectious Disease"/>
            <person name="Wu L."/>
            <person name="Ma J."/>
        </authorList>
    </citation>
    <scope>NUCLEOTIDE SEQUENCE [LARGE SCALE GENOMIC DNA]</scope>
    <source>
        <strain evidence="3">CCUG 70865</strain>
    </source>
</reference>
<sequence length="241" mass="27804">MRKKLLVLLLLTFASSFGQTATIKLKTKIYPNGRETEAPLKFEFNGITFKENDSVLHVPIKKNNFDTYKVTYADESYDFITKFKENEIYELSQGCCCADFILEAKNNPRKGVVIFKNKTNKDLCLLVSAFETDTVTSGKKKVLFASESAMCNFKPCEIHIAETEYLSEKYNSSENTDYKMLSKEQDNLILASNWYHFLHGEKIEVIYNPDLKKIDLKLKGYLTDKEYLKTLTDLVTKNNIE</sequence>
<dbReference type="EMBL" id="JBHUDZ010000007">
    <property type="protein sequence ID" value="MFD1602271.1"/>
    <property type="molecule type" value="Genomic_DNA"/>
</dbReference>
<gene>
    <name evidence="2" type="ORF">ACFSC2_05895</name>
</gene>
<feature type="signal peptide" evidence="1">
    <location>
        <begin position="1"/>
        <end position="20"/>
    </location>
</feature>
<accession>A0ABW4HAC5</accession>
<dbReference type="Proteomes" id="UP001597138">
    <property type="component" value="Unassembled WGS sequence"/>
</dbReference>
<protein>
    <submittedName>
        <fullName evidence="2">Uncharacterized protein</fullName>
    </submittedName>
</protein>
<name>A0ABW4HAC5_9FLAO</name>